<dbReference type="InterPro" id="IPR050228">
    <property type="entry name" value="Carboxylesterase_BioH"/>
</dbReference>
<evidence type="ECO:0000313" key="2">
    <source>
        <dbReference type="EMBL" id="EAV38769.1"/>
    </source>
</evidence>
<dbReference type="EMBL" id="AAUV01000061">
    <property type="protein sequence ID" value="EAV38769.1"/>
    <property type="molecule type" value="Genomic_DNA"/>
</dbReference>
<keyword evidence="2" id="KW-0560">Oxidoreductase</keyword>
<gene>
    <name evidence="2" type="primary">cpo</name>
    <name evidence="2" type="ORF">OENOO_66088</name>
</gene>
<dbReference type="InterPro" id="IPR029058">
    <property type="entry name" value="AB_hydrolase_fold"/>
</dbReference>
<dbReference type="SUPFAM" id="SSF53474">
    <property type="entry name" value="alpha/beta-Hydrolases"/>
    <property type="match status" value="1"/>
</dbReference>
<accession>A0NL98</accession>
<evidence type="ECO:0000313" key="3">
    <source>
        <dbReference type="Proteomes" id="UP000003346"/>
    </source>
</evidence>
<proteinExistence type="predicted"/>
<keyword evidence="2" id="KW-0575">Peroxidase</keyword>
<dbReference type="AlphaFoldDB" id="A0NL98"/>
<dbReference type="ESTHER" id="oenoe-a0nl98">
    <property type="family name" value="Haloperoxidase"/>
</dbReference>
<dbReference type="GO" id="GO:0004601">
    <property type="term" value="F:peroxidase activity"/>
    <property type="evidence" value="ECO:0007669"/>
    <property type="project" value="UniProtKB-KW"/>
</dbReference>
<feature type="domain" description="AB hydrolase-1" evidence="1">
    <location>
        <begin position="24"/>
        <end position="142"/>
    </location>
</feature>
<sequence length="319" mass="36575">MANFQTNDKVRIKYHIQGKEDGQALIFIEGYSGNEATWAAQIDDFVKAGFKVITYDRRNHGKSQSVPYGMQIARHGFDLAELINHLKLKKPVLIGHSMGASTIFAYLSLFGCQNVKAVVTEDQSPKAISENDWVFGLFNSSWENFYKNAALIETTKLTRLPISSEIKRILGEAYRSYQPFDFHFNQPLLLDSLVQDWREEIKNETVPHLFLAGSASPLWSSEHSKAAASLSPFARAYTFKGCGHIPHLESADEFNRLVIKLFKKTVTDLQEFLLLLFNFQKQFSTCIFCLKRPCKFIHIELSLRRVKQTTQMEMLNYEN</sequence>
<dbReference type="PANTHER" id="PTHR43194">
    <property type="entry name" value="HYDROLASE ALPHA/BETA FOLD FAMILY"/>
    <property type="match status" value="1"/>
</dbReference>
<evidence type="ECO:0000259" key="1">
    <source>
        <dbReference type="Pfam" id="PF00561"/>
    </source>
</evidence>
<dbReference type="Pfam" id="PF00561">
    <property type="entry name" value="Abhydrolase_1"/>
    <property type="match status" value="1"/>
</dbReference>
<reference evidence="2 3" key="1">
    <citation type="submission" date="2006-11" db="EMBL/GenBank/DDBJ databases">
        <authorList>
            <consortium name="Laboratoire de Microbiologie (Universite Bourgogne)"/>
            <consortium name="GENOME Express"/>
            <consortium name="UMR Oenologie Ampelologie (Universite Bordeaux 2)"/>
            <person name="Guzzo J."/>
        </authorList>
    </citation>
    <scope>NUCLEOTIDE SEQUENCE [LARGE SCALE GENOMIC DNA]</scope>
    <source>
        <strain evidence="2 3">ATCC BAA-1163</strain>
    </source>
</reference>
<dbReference type="Gene3D" id="3.40.50.1820">
    <property type="entry name" value="alpha/beta hydrolase"/>
    <property type="match status" value="1"/>
</dbReference>
<dbReference type="HOGENOM" id="CLU_020336_12_0_9"/>
<comment type="caution">
    <text evidence="2">The sequence shown here is derived from an EMBL/GenBank/DDBJ whole genome shotgun (WGS) entry which is preliminary data.</text>
</comment>
<protein>
    <submittedName>
        <fullName evidence="2">Non-heme chloride peroxidase</fullName>
    </submittedName>
</protein>
<dbReference type="InterPro" id="IPR000073">
    <property type="entry name" value="AB_hydrolase_1"/>
</dbReference>
<name>A0NL98_OENOE</name>
<organism evidence="2 3">
    <name type="scientific">Oenococcus oeni ATCC BAA-1163</name>
    <dbReference type="NCBI Taxonomy" id="379360"/>
    <lineage>
        <taxon>Bacteria</taxon>
        <taxon>Bacillati</taxon>
        <taxon>Bacillota</taxon>
        <taxon>Bacilli</taxon>
        <taxon>Lactobacillales</taxon>
        <taxon>Lactobacillaceae</taxon>
        <taxon>Oenococcus</taxon>
    </lineage>
</organism>
<dbReference type="Proteomes" id="UP000003346">
    <property type="component" value="Unassembled WGS sequence"/>
</dbReference>
<dbReference type="PANTHER" id="PTHR43194:SF2">
    <property type="entry name" value="PEROXISOMAL MEMBRANE PROTEIN LPX1"/>
    <property type="match status" value="1"/>
</dbReference>